<gene>
    <name evidence="2" type="ORF">PWYN_13925</name>
</gene>
<dbReference type="STRING" id="268407.PWYN_13925"/>
<keyword evidence="2" id="KW-0560">Oxidoreductase</keyword>
<dbReference type="PANTHER" id="PTHR34474">
    <property type="entry name" value="SIGNAL TRANSDUCTION PROTEIN TRAP"/>
    <property type="match status" value="1"/>
</dbReference>
<evidence type="ECO:0000259" key="1">
    <source>
        <dbReference type="PROSITE" id="PS51725"/>
    </source>
</evidence>
<dbReference type="InterPro" id="IPR011008">
    <property type="entry name" value="Dimeric_a/b-barrel"/>
</dbReference>
<name>A0A098ME35_9BACL</name>
<dbReference type="PANTHER" id="PTHR34474:SF4">
    <property type="entry name" value="HEME OXYGENASE (STAPHYLOBILIN-PRODUCING) 1"/>
    <property type="match status" value="1"/>
</dbReference>
<dbReference type="SUPFAM" id="SSF54909">
    <property type="entry name" value="Dimeric alpha+beta barrel"/>
    <property type="match status" value="1"/>
</dbReference>
<evidence type="ECO:0000313" key="2">
    <source>
        <dbReference type="EMBL" id="KGE20311.1"/>
    </source>
</evidence>
<organism evidence="2 3">
    <name type="scientific">Paenibacillus wynnii</name>
    <dbReference type="NCBI Taxonomy" id="268407"/>
    <lineage>
        <taxon>Bacteria</taxon>
        <taxon>Bacillati</taxon>
        <taxon>Bacillota</taxon>
        <taxon>Bacilli</taxon>
        <taxon>Bacillales</taxon>
        <taxon>Paenibacillaceae</taxon>
        <taxon>Paenibacillus</taxon>
    </lineage>
</organism>
<feature type="domain" description="ABM" evidence="1">
    <location>
        <begin position="2"/>
        <end position="95"/>
    </location>
</feature>
<dbReference type="Proteomes" id="UP000029734">
    <property type="component" value="Unassembled WGS sequence"/>
</dbReference>
<dbReference type="Gene3D" id="3.30.70.100">
    <property type="match status" value="1"/>
</dbReference>
<reference evidence="2 3" key="1">
    <citation type="submission" date="2014-08" db="EMBL/GenBank/DDBJ databases">
        <authorList>
            <person name="den Bakker H.C."/>
        </authorList>
    </citation>
    <scope>NUCLEOTIDE SEQUENCE [LARGE SCALE GENOMIC DNA]</scope>
    <source>
        <strain evidence="2 3">DSM 18334</strain>
    </source>
</reference>
<sequence>MLVVTNTIKVKEGHAEAIAERFGVANGVQDMPGFVRMEVWHGSAKEGVEELKICTVWDNEEAFKGWTSSDSFRQSHRGAGGNEAILGASLDKYELLISRTSGNE</sequence>
<proteinExistence type="predicted"/>
<keyword evidence="2" id="KW-0503">Monooxygenase</keyword>
<dbReference type="eggNOG" id="COG2329">
    <property type="taxonomic scope" value="Bacteria"/>
</dbReference>
<dbReference type="RefSeq" id="WP_036652439.1">
    <property type="nucleotide sequence ID" value="NZ_JQCR01000002.1"/>
</dbReference>
<comment type="caution">
    <text evidence="2">The sequence shown here is derived from an EMBL/GenBank/DDBJ whole genome shotgun (WGS) entry which is preliminary data.</text>
</comment>
<dbReference type="InterPro" id="IPR007138">
    <property type="entry name" value="ABM_dom"/>
</dbReference>
<evidence type="ECO:0000313" key="3">
    <source>
        <dbReference type="Proteomes" id="UP000029734"/>
    </source>
</evidence>
<keyword evidence="3" id="KW-1185">Reference proteome</keyword>
<dbReference type="OrthoDB" id="384737at2"/>
<dbReference type="GO" id="GO:0004497">
    <property type="term" value="F:monooxygenase activity"/>
    <property type="evidence" value="ECO:0007669"/>
    <property type="project" value="UniProtKB-KW"/>
</dbReference>
<protein>
    <submittedName>
        <fullName evidence="2">Antibiotic biosynthesis monooxygenase</fullName>
    </submittedName>
</protein>
<dbReference type="EMBL" id="JQCR01000002">
    <property type="protein sequence ID" value="KGE20311.1"/>
    <property type="molecule type" value="Genomic_DNA"/>
</dbReference>
<dbReference type="InterPro" id="IPR050404">
    <property type="entry name" value="Heme-degrading_MO"/>
</dbReference>
<reference evidence="2 3" key="2">
    <citation type="submission" date="2014-10" db="EMBL/GenBank/DDBJ databases">
        <title>Comparative genomics of the Paenibacillus odorifer group.</title>
        <authorList>
            <person name="Tsai Y.-C."/>
            <person name="Martin N."/>
            <person name="Korlach J."/>
            <person name="Wiedmann M."/>
        </authorList>
    </citation>
    <scope>NUCLEOTIDE SEQUENCE [LARGE SCALE GENOMIC DNA]</scope>
    <source>
        <strain evidence="2 3">DSM 18334</strain>
    </source>
</reference>
<dbReference type="Pfam" id="PF03992">
    <property type="entry name" value="ABM"/>
    <property type="match status" value="1"/>
</dbReference>
<dbReference type="AlphaFoldDB" id="A0A098ME35"/>
<dbReference type="PROSITE" id="PS51725">
    <property type="entry name" value="ABM"/>
    <property type="match status" value="1"/>
</dbReference>
<accession>A0A098ME35</accession>